<organism evidence="2">
    <name type="scientific">Hypocrella siamensis</name>
    <dbReference type="NCBI Taxonomy" id="696354"/>
    <lineage>
        <taxon>Eukaryota</taxon>
        <taxon>Fungi</taxon>
        <taxon>Dikarya</taxon>
        <taxon>Ascomycota</taxon>
        <taxon>Pezizomycotina</taxon>
        <taxon>Sordariomycetes</taxon>
        <taxon>Hypocreomycetidae</taxon>
        <taxon>Hypocreales</taxon>
        <taxon>Clavicipitaceae</taxon>
        <taxon>Hypocrella</taxon>
    </lineage>
</organism>
<evidence type="ECO:0000256" key="1">
    <source>
        <dbReference type="ARBA" id="ARBA00009003"/>
    </source>
</evidence>
<reference evidence="2" key="1">
    <citation type="journal article" date="2016" name="BMC Genomics">
        <title>Genome sequence and comparative analysis of clavicipitaceous insect-pathogenic fungus Aschersonia badia with Metarhizium spp.</title>
        <authorList>
            <person name="Agrawal Y."/>
            <person name="Narwani T."/>
            <person name="Subramanian S."/>
        </authorList>
    </citation>
    <scope>NUCLEOTIDE SEQUENCE</scope>
    <source>
        <strain evidence="2">MTCC 10142</strain>
    </source>
</reference>
<dbReference type="PANTHER" id="PTHR31834:SF1">
    <property type="entry name" value="INITIATION-SPECIFIC ALPHA-1,6-MANNOSYLTRANSFERASE"/>
    <property type="match status" value="1"/>
</dbReference>
<dbReference type="InterPro" id="IPR029044">
    <property type="entry name" value="Nucleotide-diphossugar_trans"/>
</dbReference>
<dbReference type="PANTHER" id="PTHR31834">
    <property type="entry name" value="INITIATION-SPECIFIC ALPHA-1,6-MANNOSYLTRANSFERASE"/>
    <property type="match status" value="1"/>
</dbReference>
<evidence type="ECO:0000313" key="2">
    <source>
        <dbReference type="EMBL" id="ANH56603.1"/>
    </source>
</evidence>
<dbReference type="InterPro" id="IPR007577">
    <property type="entry name" value="GlycoTrfase_DXD_sugar-bd_CS"/>
</dbReference>
<dbReference type="Gene3D" id="3.90.550.20">
    <property type="match status" value="1"/>
</dbReference>
<dbReference type="GO" id="GO:0000136">
    <property type="term" value="C:mannan polymerase complex"/>
    <property type="evidence" value="ECO:0007669"/>
    <property type="project" value="TreeGrafter"/>
</dbReference>
<dbReference type="SUPFAM" id="SSF53448">
    <property type="entry name" value="Nucleotide-diphospho-sugar transferases"/>
    <property type="match status" value="1"/>
</dbReference>
<protein>
    <recommendedName>
        <fullName evidence="3">Initiation-specific alpha-1,6-mannosyltransferase</fullName>
    </recommendedName>
</protein>
<accession>A0A173GNJ5</accession>
<dbReference type="AlphaFoldDB" id="A0A173GNJ5"/>
<sequence length="343" mass="37625">MQGKVLLGSPAGFRGLGARGAAYLPTTARSAIVFSVCLILLWTLCIWRASPGLGCLEVGSRPEVNLCEAKSCFVADHQSSANATSAFRLPHIAPNIFQVFLSDESECGGIGDMTLSWIARSPSYTYTMLRSAVAQEAVARLAASEARYHNAPGVYNSMTRLVMRADFVRYLFLALEGGFYGDTDTELIQPPHMWATNQTHKAAAKLIVGIEGDASPPERGMKYEVQFSQWAMAGAKDHPVLWAMVDRILQQVPGKTEFTDADVLDVSGPRGWTEIIFAHLSRQAGSEIGWRDLHGLREPRLIGDTLVLPIDGFGTGLHHSRASREINRNTMVIHHFQGSWRQG</sequence>
<dbReference type="EMBL" id="KU202693">
    <property type="protein sequence ID" value="ANH56603.1"/>
    <property type="molecule type" value="Genomic_DNA"/>
</dbReference>
<evidence type="ECO:0008006" key="3">
    <source>
        <dbReference type="Google" id="ProtNLM"/>
    </source>
</evidence>
<comment type="similarity">
    <text evidence="1">Belongs to the glycosyltransferase 32 family.</text>
</comment>
<dbReference type="GO" id="GO:0000009">
    <property type="term" value="F:alpha-1,6-mannosyltransferase activity"/>
    <property type="evidence" value="ECO:0007669"/>
    <property type="project" value="InterPro"/>
</dbReference>
<proteinExistence type="inferred from homology"/>
<feature type="non-terminal residue" evidence="2">
    <location>
        <position position="343"/>
    </location>
</feature>
<dbReference type="InterPro" id="IPR039367">
    <property type="entry name" value="Och1-like"/>
</dbReference>
<dbReference type="GO" id="GO:0006487">
    <property type="term" value="P:protein N-linked glycosylation"/>
    <property type="evidence" value="ECO:0007669"/>
    <property type="project" value="TreeGrafter"/>
</dbReference>
<dbReference type="Pfam" id="PF04488">
    <property type="entry name" value="Gly_transf_sug"/>
    <property type="match status" value="1"/>
</dbReference>
<name>A0A173GNJ5_9HYPO</name>